<keyword evidence="2" id="KW-1185">Reference proteome</keyword>
<dbReference type="SUPFAM" id="SSF52047">
    <property type="entry name" value="RNI-like"/>
    <property type="match status" value="1"/>
</dbReference>
<dbReference type="InterPro" id="IPR032675">
    <property type="entry name" value="LRR_dom_sf"/>
</dbReference>
<reference evidence="1 2" key="1">
    <citation type="submission" date="2024-05" db="EMBL/GenBank/DDBJ databases">
        <title>A draft genome resource for the thread blight pathogen Marasmius tenuissimus strain MS-2.</title>
        <authorList>
            <person name="Yulfo-Soto G.E."/>
            <person name="Baruah I.K."/>
            <person name="Amoako-Attah I."/>
            <person name="Bukari Y."/>
            <person name="Meinhardt L.W."/>
            <person name="Bailey B.A."/>
            <person name="Cohen S.P."/>
        </authorList>
    </citation>
    <scope>NUCLEOTIDE SEQUENCE [LARGE SCALE GENOMIC DNA]</scope>
    <source>
        <strain evidence="1 2">MS-2</strain>
    </source>
</reference>
<evidence type="ECO:0008006" key="3">
    <source>
        <dbReference type="Google" id="ProtNLM"/>
    </source>
</evidence>
<dbReference type="Gene3D" id="3.80.10.10">
    <property type="entry name" value="Ribonuclease Inhibitor"/>
    <property type="match status" value="1"/>
</dbReference>
<sequence length="423" mass="47231">MVIEHSRYHIDVLRSLSLVSKDLRKQVVGYLFDRVTLSTAYTHYHWMVFVEEFPDIINRRLLKLLIIESGGEDVLSGSSDHLWGDSTPHNPQRILDEPPQHVLLPDPPISEVDTLVWTPTQILNQHSFPTAVHILSSLVSLTNIHMIRCRFTNIQQLQSFLGNCGQLRFLELHGVAIENNGTNSAQPVHAYDLSQLKGLRVYSTSSADWVVDHILSRSIPNALRDLSIESSACFSGRAFTNLIRTAEASLTRLSMVAEAVTQQDLETIGVLSLAPPIQHLTIALSLANDPSQARMVELLQWCSTFIGIFPQTHGLSGLVFALQITSMSPLRQIVGGFGYEWLQLLQESTSVFPHLTAITIHITSHSMPTQAEVEEIEPYLKSSPSDDVRVYVQWDVVPTDPGRYLKFLPDGFSPLVALASRSN</sequence>
<dbReference type="EMBL" id="JBBXMP010000252">
    <property type="protein sequence ID" value="KAL0059065.1"/>
    <property type="molecule type" value="Genomic_DNA"/>
</dbReference>
<protein>
    <recommendedName>
        <fullName evidence="3">F-box domain-containing protein</fullName>
    </recommendedName>
</protein>
<comment type="caution">
    <text evidence="1">The sequence shown here is derived from an EMBL/GenBank/DDBJ whole genome shotgun (WGS) entry which is preliminary data.</text>
</comment>
<organism evidence="1 2">
    <name type="scientific">Marasmius tenuissimus</name>
    <dbReference type="NCBI Taxonomy" id="585030"/>
    <lineage>
        <taxon>Eukaryota</taxon>
        <taxon>Fungi</taxon>
        <taxon>Dikarya</taxon>
        <taxon>Basidiomycota</taxon>
        <taxon>Agaricomycotina</taxon>
        <taxon>Agaricomycetes</taxon>
        <taxon>Agaricomycetidae</taxon>
        <taxon>Agaricales</taxon>
        <taxon>Marasmiineae</taxon>
        <taxon>Marasmiaceae</taxon>
        <taxon>Marasmius</taxon>
    </lineage>
</organism>
<proteinExistence type="predicted"/>
<accession>A0ABR2ZCI3</accession>
<name>A0ABR2ZCI3_9AGAR</name>
<dbReference type="Proteomes" id="UP001437256">
    <property type="component" value="Unassembled WGS sequence"/>
</dbReference>
<evidence type="ECO:0000313" key="1">
    <source>
        <dbReference type="EMBL" id="KAL0059065.1"/>
    </source>
</evidence>
<gene>
    <name evidence="1" type="ORF">AAF712_014242</name>
</gene>
<evidence type="ECO:0000313" key="2">
    <source>
        <dbReference type="Proteomes" id="UP001437256"/>
    </source>
</evidence>